<dbReference type="InterPro" id="IPR011990">
    <property type="entry name" value="TPR-like_helical_dom_sf"/>
</dbReference>
<evidence type="ECO:0000256" key="5">
    <source>
        <dbReference type="ARBA" id="ARBA00022833"/>
    </source>
</evidence>
<feature type="domain" description="Peptidase M48" evidence="9">
    <location>
        <begin position="126"/>
        <end position="337"/>
    </location>
</feature>
<keyword evidence="4" id="KW-0378">Hydrolase</keyword>
<feature type="region of interest" description="Disordered" evidence="8">
    <location>
        <begin position="95"/>
        <end position="117"/>
    </location>
</feature>
<proteinExistence type="predicted"/>
<dbReference type="Gene3D" id="3.30.2010.10">
    <property type="entry name" value="Metalloproteases ('zincins'), catalytic domain"/>
    <property type="match status" value="1"/>
</dbReference>
<evidence type="ECO:0000256" key="2">
    <source>
        <dbReference type="ARBA" id="ARBA00022670"/>
    </source>
</evidence>
<dbReference type="PANTHER" id="PTHR22726">
    <property type="entry name" value="METALLOENDOPEPTIDASE OMA1"/>
    <property type="match status" value="1"/>
</dbReference>
<comment type="cofactor">
    <cofactor evidence="1">
        <name>Zn(2+)</name>
        <dbReference type="ChEBI" id="CHEBI:29105"/>
    </cofactor>
</comment>
<organism evidence="10 11">
    <name type="scientific">Azospirillum brasilense</name>
    <dbReference type="NCBI Taxonomy" id="192"/>
    <lineage>
        <taxon>Bacteria</taxon>
        <taxon>Pseudomonadati</taxon>
        <taxon>Pseudomonadota</taxon>
        <taxon>Alphaproteobacteria</taxon>
        <taxon>Rhodospirillales</taxon>
        <taxon>Azospirillaceae</taxon>
        <taxon>Azospirillum</taxon>
    </lineage>
</organism>
<keyword evidence="2" id="KW-0645">Protease</keyword>
<name>A0A4D8QXE9_AZOBR</name>
<keyword evidence="3" id="KW-0479">Metal-binding</keyword>
<dbReference type="PANTHER" id="PTHR22726:SF1">
    <property type="entry name" value="METALLOENDOPEPTIDASE OMA1, MITOCHONDRIAL"/>
    <property type="match status" value="1"/>
</dbReference>
<keyword evidence="5" id="KW-0862">Zinc</keyword>
<evidence type="ECO:0000256" key="4">
    <source>
        <dbReference type="ARBA" id="ARBA00022801"/>
    </source>
</evidence>
<keyword evidence="6" id="KW-0482">Metalloprotease</keyword>
<feature type="coiled-coil region" evidence="7">
    <location>
        <begin position="283"/>
        <end position="310"/>
    </location>
</feature>
<dbReference type="GO" id="GO:0051603">
    <property type="term" value="P:proteolysis involved in protein catabolic process"/>
    <property type="evidence" value="ECO:0007669"/>
    <property type="project" value="TreeGrafter"/>
</dbReference>
<evidence type="ECO:0000256" key="7">
    <source>
        <dbReference type="SAM" id="Coils"/>
    </source>
</evidence>
<dbReference type="GO" id="GO:0046872">
    <property type="term" value="F:metal ion binding"/>
    <property type="evidence" value="ECO:0007669"/>
    <property type="project" value="UniProtKB-KW"/>
</dbReference>
<dbReference type="InterPro" id="IPR051156">
    <property type="entry name" value="Mito/Outer_Membr_Metalloprot"/>
</dbReference>
<evidence type="ECO:0000256" key="3">
    <source>
        <dbReference type="ARBA" id="ARBA00022723"/>
    </source>
</evidence>
<sequence>MPDRPTGQRNDLLVAGRFRMQVNAALRRPLVPALLGLTLLAGGCKSLDTLGTELSGKRTYESVPARFVEVADQRRLPDAGGGSMAALAASLQKPSGASARSLDGRDPLPPGTRELAGAEPLQRYANQVLARLLKAWPHAKPSVTIVVTNNPAYVAEAVPASTILISQGVFVNSENEDELAFILAHEVSHLLLNHMDADREHAAQKTVEDTGMGTLLSAAPRSNPEMARNAALIYTTYRTFQDTVAHPSWARQQEDEADLLGFDLLEKAGYNTNVFQVVMERFADDARKQSAKAEEERKKLEDQINGLMASGQYSAGINAAFKELSAGPSKILGEIGKQLRVGHNSAEQRFADLSAYAVREQLFESAARDKNTVGYEKAVFQGTALKALSRSVLVQRADSLIAKERLAEAEAALKEVAKGGFESDPYLRITYYRLHTKQNRPDLAVKDLEVAVKSSSAPPEAFDLLIAEQRAAGRASQALAALDAKERRFGGSERGYPLRIRLLVEAGRMPEAGSVVERCRAVRGPVVRECEDAWSQATVASLSPPR</sequence>
<accession>A0A4D8QXE9</accession>
<dbReference type="GO" id="GO:0004222">
    <property type="term" value="F:metalloendopeptidase activity"/>
    <property type="evidence" value="ECO:0007669"/>
    <property type="project" value="InterPro"/>
</dbReference>
<dbReference type="Gene3D" id="1.25.40.10">
    <property type="entry name" value="Tetratricopeptide repeat domain"/>
    <property type="match status" value="1"/>
</dbReference>
<dbReference type="EMBL" id="CP032345">
    <property type="protein sequence ID" value="QCO15648.1"/>
    <property type="molecule type" value="Genomic_DNA"/>
</dbReference>
<keyword evidence="7" id="KW-0175">Coiled coil</keyword>
<evidence type="ECO:0000259" key="9">
    <source>
        <dbReference type="Pfam" id="PF01435"/>
    </source>
</evidence>
<evidence type="ECO:0000256" key="8">
    <source>
        <dbReference type="SAM" id="MobiDB-lite"/>
    </source>
</evidence>
<evidence type="ECO:0000313" key="11">
    <source>
        <dbReference type="Proteomes" id="UP000298693"/>
    </source>
</evidence>
<evidence type="ECO:0000313" key="10">
    <source>
        <dbReference type="EMBL" id="QCO15648.1"/>
    </source>
</evidence>
<dbReference type="Proteomes" id="UP000298693">
    <property type="component" value="Chromosome"/>
</dbReference>
<dbReference type="AlphaFoldDB" id="A0A4D8QXE9"/>
<evidence type="ECO:0000256" key="1">
    <source>
        <dbReference type="ARBA" id="ARBA00001947"/>
    </source>
</evidence>
<protein>
    <recommendedName>
        <fullName evidence="9">Peptidase M48 domain-containing protein</fullName>
    </recommendedName>
</protein>
<reference evidence="10 11" key="1">
    <citation type="submission" date="2018-09" db="EMBL/GenBank/DDBJ databases">
        <title>Whole genome based analysis of evolution and adaptive divergence in Indian and Brazilian strains of Azospirillum brasilense.</title>
        <authorList>
            <person name="Singh C."/>
            <person name="Tripathi A.K."/>
        </authorList>
    </citation>
    <scope>NUCLEOTIDE SEQUENCE [LARGE SCALE GENOMIC DNA]</scope>
    <source>
        <strain evidence="10 11">MTCC4039</strain>
    </source>
</reference>
<dbReference type="SUPFAM" id="SSF48452">
    <property type="entry name" value="TPR-like"/>
    <property type="match status" value="1"/>
</dbReference>
<dbReference type="InterPro" id="IPR001915">
    <property type="entry name" value="Peptidase_M48"/>
</dbReference>
<dbReference type="GO" id="GO:0016020">
    <property type="term" value="C:membrane"/>
    <property type="evidence" value="ECO:0007669"/>
    <property type="project" value="TreeGrafter"/>
</dbReference>
<evidence type="ECO:0000256" key="6">
    <source>
        <dbReference type="ARBA" id="ARBA00023049"/>
    </source>
</evidence>
<gene>
    <name evidence="10" type="ORF">D3869_10620</name>
</gene>
<dbReference type="Pfam" id="PF01435">
    <property type="entry name" value="Peptidase_M48"/>
    <property type="match status" value="1"/>
</dbReference>